<protein>
    <submittedName>
        <fullName evidence="1">6344_t:CDS:1</fullName>
    </submittedName>
</protein>
<feature type="non-terminal residue" evidence="1">
    <location>
        <position position="1"/>
    </location>
</feature>
<organism evidence="1 2">
    <name type="scientific">Cetraspora pellucida</name>
    <dbReference type="NCBI Taxonomy" id="1433469"/>
    <lineage>
        <taxon>Eukaryota</taxon>
        <taxon>Fungi</taxon>
        <taxon>Fungi incertae sedis</taxon>
        <taxon>Mucoromycota</taxon>
        <taxon>Glomeromycotina</taxon>
        <taxon>Glomeromycetes</taxon>
        <taxon>Diversisporales</taxon>
        <taxon>Gigasporaceae</taxon>
        <taxon>Cetraspora</taxon>
    </lineage>
</organism>
<evidence type="ECO:0000313" key="2">
    <source>
        <dbReference type="Proteomes" id="UP000789366"/>
    </source>
</evidence>
<accession>A0ACA9RM40</accession>
<proteinExistence type="predicted"/>
<comment type="caution">
    <text evidence="1">The sequence shown here is derived from an EMBL/GenBank/DDBJ whole genome shotgun (WGS) entry which is preliminary data.</text>
</comment>
<sequence length="70" mass="7966">IKIIKSYPIIGSEISKIKIFKKNKNCHSNIPIIDADLVGVIYGMNIQLYGINKDSCKEIYNQQGINIDRK</sequence>
<dbReference type="EMBL" id="CAJVPW010078498">
    <property type="protein sequence ID" value="CAG8799693.1"/>
    <property type="molecule type" value="Genomic_DNA"/>
</dbReference>
<name>A0ACA9RM40_9GLOM</name>
<evidence type="ECO:0000313" key="1">
    <source>
        <dbReference type="EMBL" id="CAG8799693.1"/>
    </source>
</evidence>
<reference evidence="1" key="1">
    <citation type="submission" date="2021-06" db="EMBL/GenBank/DDBJ databases">
        <authorList>
            <person name="Kallberg Y."/>
            <person name="Tangrot J."/>
            <person name="Rosling A."/>
        </authorList>
    </citation>
    <scope>NUCLEOTIDE SEQUENCE</scope>
    <source>
        <strain evidence="1">28 12/20/2015</strain>
    </source>
</reference>
<dbReference type="Proteomes" id="UP000789366">
    <property type="component" value="Unassembled WGS sequence"/>
</dbReference>
<gene>
    <name evidence="1" type="ORF">SPELUC_LOCUS17955</name>
</gene>
<feature type="non-terminal residue" evidence="1">
    <location>
        <position position="70"/>
    </location>
</feature>
<keyword evidence="2" id="KW-1185">Reference proteome</keyword>